<reference evidence="2" key="1">
    <citation type="submission" date="2020-05" db="EMBL/GenBank/DDBJ databases">
        <title>Mycena genomes resolve the evolution of fungal bioluminescence.</title>
        <authorList>
            <person name="Tsai I.J."/>
        </authorList>
    </citation>
    <scope>NUCLEOTIDE SEQUENCE</scope>
    <source>
        <strain evidence="2">160909Yilan</strain>
    </source>
</reference>
<dbReference type="Pfam" id="PF22917">
    <property type="entry name" value="PRISE"/>
    <property type="match status" value="1"/>
</dbReference>
<dbReference type="InterPro" id="IPR055222">
    <property type="entry name" value="PRISE-like_Rossmann-fold"/>
</dbReference>
<dbReference type="EMBL" id="JACAZH010000001">
    <property type="protein sequence ID" value="KAF7377633.1"/>
    <property type="molecule type" value="Genomic_DNA"/>
</dbReference>
<dbReference type="Proteomes" id="UP000623467">
    <property type="component" value="Unassembled WGS sequence"/>
</dbReference>
<dbReference type="PANTHER" id="PTHR32487:SF8">
    <property type="entry name" value="NAD-DEPENDENT EPIMERASE_DEHYDRATASE DOMAIN-CONTAINING PROTEIN"/>
    <property type="match status" value="1"/>
</dbReference>
<dbReference type="OrthoDB" id="1731983at2759"/>
<sequence length="212" mass="23662">MAHGKTWTWCELRPDVVIGFVPNNNVYCLAQDLAPFLSLYRAIEGTGAELPFPGTAKSWTNLSNDSSQDIIAKFAIFASLHPEKCGGQSFNVADNHKPSSWSQRWPVICEYFGLKGVAPPPGGSGPQPGEYVQAHLAQWKELEQKHGLQTGRVGNDRSFVHLPYGMMTLMDFDRQLDMSKELGAWGVDAIETDTKGAWWTTFDRFRKAKIMP</sequence>
<evidence type="ECO:0000313" key="2">
    <source>
        <dbReference type="EMBL" id="KAF7377633.1"/>
    </source>
</evidence>
<proteinExistence type="predicted"/>
<dbReference type="Gene3D" id="3.40.50.720">
    <property type="entry name" value="NAD(P)-binding Rossmann-like Domain"/>
    <property type="match status" value="1"/>
</dbReference>
<protein>
    <submittedName>
        <fullName evidence="2">NAD(P)-binding Rossmann-fold containing protein</fullName>
    </submittedName>
</protein>
<organism evidence="2 3">
    <name type="scientific">Mycena sanguinolenta</name>
    <dbReference type="NCBI Taxonomy" id="230812"/>
    <lineage>
        <taxon>Eukaryota</taxon>
        <taxon>Fungi</taxon>
        <taxon>Dikarya</taxon>
        <taxon>Basidiomycota</taxon>
        <taxon>Agaricomycotina</taxon>
        <taxon>Agaricomycetes</taxon>
        <taxon>Agaricomycetidae</taxon>
        <taxon>Agaricales</taxon>
        <taxon>Marasmiineae</taxon>
        <taxon>Mycenaceae</taxon>
        <taxon>Mycena</taxon>
    </lineage>
</organism>
<dbReference type="PANTHER" id="PTHR32487">
    <property type="entry name" value="3-OXO-DELTA(4,5)-STEROID 5-BETA-REDUCTASE"/>
    <property type="match status" value="1"/>
</dbReference>
<accession>A0A8H6ZER1</accession>
<name>A0A8H6ZER1_9AGAR</name>
<keyword evidence="3" id="KW-1185">Reference proteome</keyword>
<dbReference type="AlphaFoldDB" id="A0A8H6ZER1"/>
<evidence type="ECO:0000313" key="3">
    <source>
        <dbReference type="Proteomes" id="UP000623467"/>
    </source>
</evidence>
<evidence type="ECO:0000259" key="1">
    <source>
        <dbReference type="Pfam" id="PF22917"/>
    </source>
</evidence>
<gene>
    <name evidence="2" type="ORF">MSAN_00186100</name>
</gene>
<comment type="caution">
    <text evidence="2">The sequence shown here is derived from an EMBL/GenBank/DDBJ whole genome shotgun (WGS) entry which is preliminary data.</text>
</comment>
<feature type="domain" description="PRISE-like Rossmann-fold" evidence="1">
    <location>
        <begin position="1"/>
        <end position="212"/>
    </location>
</feature>